<organism evidence="2">
    <name type="scientific">Rhizophora mucronata</name>
    <name type="common">Asiatic mangrove</name>
    <dbReference type="NCBI Taxonomy" id="61149"/>
    <lineage>
        <taxon>Eukaryota</taxon>
        <taxon>Viridiplantae</taxon>
        <taxon>Streptophyta</taxon>
        <taxon>Embryophyta</taxon>
        <taxon>Tracheophyta</taxon>
        <taxon>Spermatophyta</taxon>
        <taxon>Magnoliopsida</taxon>
        <taxon>eudicotyledons</taxon>
        <taxon>Gunneridae</taxon>
        <taxon>Pentapetalae</taxon>
        <taxon>rosids</taxon>
        <taxon>fabids</taxon>
        <taxon>Malpighiales</taxon>
        <taxon>Rhizophoraceae</taxon>
        <taxon>Rhizophora</taxon>
    </lineage>
</organism>
<evidence type="ECO:0000256" key="1">
    <source>
        <dbReference type="SAM" id="MobiDB-lite"/>
    </source>
</evidence>
<protein>
    <submittedName>
        <fullName evidence="2">Mannosyltransferase</fullName>
    </submittedName>
</protein>
<keyword evidence="2" id="KW-0808">Transferase</keyword>
<feature type="compositionally biased region" description="Low complexity" evidence="1">
    <location>
        <begin position="42"/>
        <end position="55"/>
    </location>
</feature>
<dbReference type="AlphaFoldDB" id="A0A2P2JK38"/>
<proteinExistence type="predicted"/>
<keyword evidence="2" id="KW-0328">Glycosyltransferase</keyword>
<sequence length="95" mass="10744">MSIERTRRKSEVIIPVTNVSLNFLVREYNVTGRKAKIENGQPRTTPRTATKTAKAGFSRRNNPDERLIAYIENELGKKLVLAKKQPLVRHSIASA</sequence>
<reference evidence="2" key="1">
    <citation type="submission" date="2018-02" db="EMBL/GenBank/DDBJ databases">
        <title>Rhizophora mucronata_Transcriptome.</title>
        <authorList>
            <person name="Meera S.P."/>
            <person name="Sreeshan A."/>
            <person name="Augustine A."/>
        </authorList>
    </citation>
    <scope>NUCLEOTIDE SEQUENCE</scope>
    <source>
        <tissue evidence="2">Leaf</tissue>
    </source>
</reference>
<name>A0A2P2JK38_RHIMU</name>
<feature type="region of interest" description="Disordered" evidence="1">
    <location>
        <begin position="38"/>
        <end position="59"/>
    </location>
</feature>
<dbReference type="EMBL" id="GGEC01013325">
    <property type="protein sequence ID" value="MBW93808.1"/>
    <property type="molecule type" value="Transcribed_RNA"/>
</dbReference>
<evidence type="ECO:0000313" key="2">
    <source>
        <dbReference type="EMBL" id="MBW93808.1"/>
    </source>
</evidence>
<accession>A0A2P2JK38</accession>
<dbReference type="GO" id="GO:0016757">
    <property type="term" value="F:glycosyltransferase activity"/>
    <property type="evidence" value="ECO:0007669"/>
    <property type="project" value="UniProtKB-KW"/>
</dbReference>